<evidence type="ECO:0000313" key="2">
    <source>
        <dbReference type="Proteomes" id="UP000604046"/>
    </source>
</evidence>
<gene>
    <name evidence="1" type="ORF">SNAT2548_LOCUS29725</name>
</gene>
<organism evidence="1 2">
    <name type="scientific">Symbiodinium natans</name>
    <dbReference type="NCBI Taxonomy" id="878477"/>
    <lineage>
        <taxon>Eukaryota</taxon>
        <taxon>Sar</taxon>
        <taxon>Alveolata</taxon>
        <taxon>Dinophyceae</taxon>
        <taxon>Suessiales</taxon>
        <taxon>Symbiodiniaceae</taxon>
        <taxon>Symbiodinium</taxon>
    </lineage>
</organism>
<keyword evidence="2" id="KW-1185">Reference proteome</keyword>
<proteinExistence type="predicted"/>
<name>A0A812TDG4_9DINO</name>
<accession>A0A812TDG4</accession>
<protein>
    <submittedName>
        <fullName evidence="1">Uncharacterized protein</fullName>
    </submittedName>
</protein>
<reference evidence="1" key="1">
    <citation type="submission" date="2021-02" db="EMBL/GenBank/DDBJ databases">
        <authorList>
            <person name="Dougan E. K."/>
            <person name="Rhodes N."/>
            <person name="Thang M."/>
            <person name="Chan C."/>
        </authorList>
    </citation>
    <scope>NUCLEOTIDE SEQUENCE</scope>
</reference>
<dbReference type="OrthoDB" id="407154at2759"/>
<dbReference type="EMBL" id="CAJNDS010002574">
    <property type="protein sequence ID" value="CAE7530665.1"/>
    <property type="molecule type" value="Genomic_DNA"/>
</dbReference>
<sequence length="146" mass="17015">MALRSWFRFSFGGTCHGCPRACHKAAERSEDRAWDEAIIRDPNLDGIISVLPEPAGCPKHRQLDAFWNSFQGWWYRQEDNECVGEIFRDSMIWHPQWKMPEKETCLEMVAQDTIMQDLRGHVLMGSVLRDAQMSICWSNGDVWLLK</sequence>
<dbReference type="Proteomes" id="UP000604046">
    <property type="component" value="Unassembled WGS sequence"/>
</dbReference>
<evidence type="ECO:0000313" key="1">
    <source>
        <dbReference type="EMBL" id="CAE7530665.1"/>
    </source>
</evidence>
<dbReference type="AlphaFoldDB" id="A0A812TDG4"/>
<comment type="caution">
    <text evidence="1">The sequence shown here is derived from an EMBL/GenBank/DDBJ whole genome shotgun (WGS) entry which is preliminary data.</text>
</comment>